<comment type="caution">
    <text evidence="1">The sequence shown here is derived from an EMBL/GenBank/DDBJ whole genome shotgun (WGS) entry which is preliminary data.</text>
</comment>
<dbReference type="Proteomes" id="UP000321436">
    <property type="component" value="Unassembled WGS sequence"/>
</dbReference>
<accession>A0A512RK83</accession>
<protein>
    <submittedName>
        <fullName evidence="1">Uncharacterized protein</fullName>
    </submittedName>
</protein>
<evidence type="ECO:0000313" key="1">
    <source>
        <dbReference type="EMBL" id="GEP96117.1"/>
    </source>
</evidence>
<dbReference type="EMBL" id="BKAU01000002">
    <property type="protein sequence ID" value="GEP96117.1"/>
    <property type="molecule type" value="Genomic_DNA"/>
</dbReference>
<organism evidence="1 2">
    <name type="scientific">Chitinophaga cymbidii</name>
    <dbReference type="NCBI Taxonomy" id="1096750"/>
    <lineage>
        <taxon>Bacteria</taxon>
        <taxon>Pseudomonadati</taxon>
        <taxon>Bacteroidota</taxon>
        <taxon>Chitinophagia</taxon>
        <taxon>Chitinophagales</taxon>
        <taxon>Chitinophagaceae</taxon>
        <taxon>Chitinophaga</taxon>
    </lineage>
</organism>
<evidence type="ECO:0000313" key="2">
    <source>
        <dbReference type="Proteomes" id="UP000321436"/>
    </source>
</evidence>
<sequence length="172" mass="20270">MNSRVSVETDMELINLFTTGDFYPRLKVGQTKGEMENILGFELGEPDIETEDVDYYLLKMITGVCLVVLFDKEKICFEIRLDLDKNKHIDFMIKCNDHIQRFDSNISFESLIDIIRQMKIEWEFDKRRSYLQTICISLKNGLKVYYAFGERSADDYGFFSVKRVLEGHFLND</sequence>
<reference evidence="1 2" key="1">
    <citation type="submission" date="2019-07" db="EMBL/GenBank/DDBJ databases">
        <title>Whole genome shotgun sequence of Chitinophaga cymbidii NBRC 109752.</title>
        <authorList>
            <person name="Hosoyama A."/>
            <person name="Uohara A."/>
            <person name="Ohji S."/>
            <person name="Ichikawa N."/>
        </authorList>
    </citation>
    <scope>NUCLEOTIDE SEQUENCE [LARGE SCALE GENOMIC DNA]</scope>
    <source>
        <strain evidence="1 2">NBRC 109752</strain>
    </source>
</reference>
<gene>
    <name evidence="1" type="ORF">CCY01nite_23770</name>
</gene>
<name>A0A512RK83_9BACT</name>
<proteinExistence type="predicted"/>
<dbReference type="AlphaFoldDB" id="A0A512RK83"/>
<keyword evidence="2" id="KW-1185">Reference proteome</keyword>